<evidence type="ECO:0008006" key="3">
    <source>
        <dbReference type="Google" id="ProtNLM"/>
    </source>
</evidence>
<name>A0A8C7URI8_ONCMY</name>
<reference evidence="1" key="2">
    <citation type="submission" date="2025-08" db="UniProtKB">
        <authorList>
            <consortium name="Ensembl"/>
        </authorList>
    </citation>
    <scope>IDENTIFICATION</scope>
</reference>
<dbReference type="PANTHER" id="PTHR21640:SF1">
    <property type="entry name" value="NESPRIN-4"/>
    <property type="match status" value="1"/>
</dbReference>
<protein>
    <recommendedName>
        <fullName evidence="3">KASH domain-containing protein</fullName>
    </recommendedName>
</protein>
<sequence>MHVEVQLPAGSHGHHCPCSIGSDIMSEEDERRVATQSVNSPLGLDLILEHTEPLLSESHFLPLLDIGEEPQDCLPLGSCLIQDGSLSLDGCVQLERKWVLWHEFMKECSSLGDWLQLAEKSADSPRSANVLFVTAKEELKKFESLRTQAGARLVQLDSLTLRNRTLTRLFDGAMRSRLLGMAKDCGQRWDRLHGTVESVCRRLKHRVSQREEFEGQREEMAVWLADMDLRMVCLRRAAPQTSGTPPTWTTWCWSGTPPSTSGAPSPNTTLTCHISAPTQVGNETIYNGLKLKVNEASRIIHMFYPQTLGYHWNIFK</sequence>
<dbReference type="GO" id="GO:0034993">
    <property type="term" value="C:meiotic nuclear membrane microtubule tethering complex"/>
    <property type="evidence" value="ECO:0007669"/>
    <property type="project" value="InterPro"/>
</dbReference>
<dbReference type="AlphaFoldDB" id="A0A8C7URI8"/>
<dbReference type="Ensembl" id="ENSOMYT00000105297.2">
    <property type="protein sequence ID" value="ENSOMYP00000096919.2"/>
    <property type="gene ID" value="ENSOMYG00000044116.2"/>
</dbReference>
<accession>A0A8C7URI8</accession>
<proteinExistence type="predicted"/>
<reference evidence="1" key="1">
    <citation type="submission" date="2020-07" db="EMBL/GenBank/DDBJ databases">
        <title>A long reads based de novo assembly of the rainbow trout Arlee double haploid line genome.</title>
        <authorList>
            <person name="Gao G."/>
            <person name="Palti Y."/>
        </authorList>
    </citation>
    <scope>NUCLEOTIDE SEQUENCE [LARGE SCALE GENOMIC DNA]</scope>
</reference>
<dbReference type="Proteomes" id="UP000694395">
    <property type="component" value="Chromosome 27"/>
</dbReference>
<dbReference type="GeneTree" id="ENSGT00940000154656"/>
<dbReference type="SUPFAM" id="SSF46966">
    <property type="entry name" value="Spectrin repeat"/>
    <property type="match status" value="1"/>
</dbReference>
<organism evidence="1 2">
    <name type="scientific">Oncorhynchus mykiss</name>
    <name type="common">Rainbow trout</name>
    <name type="synonym">Salmo gairdneri</name>
    <dbReference type="NCBI Taxonomy" id="8022"/>
    <lineage>
        <taxon>Eukaryota</taxon>
        <taxon>Metazoa</taxon>
        <taxon>Chordata</taxon>
        <taxon>Craniata</taxon>
        <taxon>Vertebrata</taxon>
        <taxon>Euteleostomi</taxon>
        <taxon>Actinopterygii</taxon>
        <taxon>Neopterygii</taxon>
        <taxon>Teleostei</taxon>
        <taxon>Protacanthopterygii</taxon>
        <taxon>Salmoniformes</taxon>
        <taxon>Salmonidae</taxon>
        <taxon>Salmoninae</taxon>
        <taxon>Oncorhynchus</taxon>
    </lineage>
</organism>
<evidence type="ECO:0000313" key="1">
    <source>
        <dbReference type="Ensembl" id="ENSOMYP00000096919.2"/>
    </source>
</evidence>
<dbReference type="Gene3D" id="1.20.58.60">
    <property type="match status" value="1"/>
</dbReference>
<dbReference type="PANTHER" id="PTHR21640">
    <property type="match status" value="1"/>
</dbReference>
<evidence type="ECO:0000313" key="2">
    <source>
        <dbReference type="Proteomes" id="UP000694395"/>
    </source>
</evidence>
<dbReference type="InterPro" id="IPR030268">
    <property type="entry name" value="SYNE4"/>
</dbReference>
<reference evidence="1" key="3">
    <citation type="submission" date="2025-09" db="UniProtKB">
        <authorList>
            <consortium name="Ensembl"/>
        </authorList>
    </citation>
    <scope>IDENTIFICATION</scope>
</reference>
<keyword evidence="2" id="KW-1185">Reference proteome</keyword>